<dbReference type="Proteomes" id="UP000276588">
    <property type="component" value="Unassembled WGS sequence"/>
</dbReference>
<evidence type="ECO:0000256" key="4">
    <source>
        <dbReference type="ARBA" id="ARBA00022927"/>
    </source>
</evidence>
<accession>A0A3A6PU68</accession>
<evidence type="ECO:0000313" key="9">
    <source>
        <dbReference type="EMBL" id="RJX43128.1"/>
    </source>
</evidence>
<feature type="transmembrane region" description="Helical" evidence="8">
    <location>
        <begin position="6"/>
        <end position="26"/>
    </location>
</feature>
<dbReference type="GO" id="GO:0016020">
    <property type="term" value="C:membrane"/>
    <property type="evidence" value="ECO:0007669"/>
    <property type="project" value="UniProtKB-ARBA"/>
</dbReference>
<keyword evidence="2" id="KW-0813">Transport</keyword>
<keyword evidence="5 8" id="KW-1133">Transmembrane helix</keyword>
<organism evidence="9 10">
    <name type="scientific">Halonotius aquaticus</name>
    <dbReference type="NCBI Taxonomy" id="2216978"/>
    <lineage>
        <taxon>Archaea</taxon>
        <taxon>Methanobacteriati</taxon>
        <taxon>Methanobacteriota</taxon>
        <taxon>Stenosarchaea group</taxon>
        <taxon>Halobacteria</taxon>
        <taxon>Halobacteriales</taxon>
        <taxon>Haloferacaceae</taxon>
        <taxon>Halonotius</taxon>
    </lineage>
</organism>
<evidence type="ECO:0000256" key="5">
    <source>
        <dbReference type="ARBA" id="ARBA00022989"/>
    </source>
</evidence>
<keyword evidence="6" id="KW-0811">Translocation</keyword>
<keyword evidence="3 8" id="KW-0812">Transmembrane</keyword>
<reference evidence="9 10" key="1">
    <citation type="submission" date="2018-06" db="EMBL/GenBank/DDBJ databases">
        <title>Halonotius sp. F13-13 a new haloarchaeeon isolated from a solar saltern from Isla Cristina, Huelva, Spain.</title>
        <authorList>
            <person name="Duran-Viseras A."/>
            <person name="Sanchez-Porro C."/>
            <person name="Ventosa A."/>
        </authorList>
    </citation>
    <scope>NUCLEOTIDE SEQUENCE [LARGE SCALE GENOMIC DNA]</scope>
    <source>
        <strain evidence="9 10">F13-13</strain>
    </source>
</reference>
<protein>
    <submittedName>
        <fullName evidence="9">Twin-arginine translocase TatA/TatE family subunit</fullName>
    </submittedName>
</protein>
<evidence type="ECO:0000256" key="7">
    <source>
        <dbReference type="ARBA" id="ARBA00023136"/>
    </source>
</evidence>
<gene>
    <name evidence="9" type="ORF">DM826_07420</name>
</gene>
<dbReference type="InterPro" id="IPR003369">
    <property type="entry name" value="TatA/B/E"/>
</dbReference>
<dbReference type="Gene3D" id="1.20.5.3310">
    <property type="match status" value="1"/>
</dbReference>
<keyword evidence="7 8" id="KW-0472">Membrane</keyword>
<evidence type="ECO:0000313" key="10">
    <source>
        <dbReference type="Proteomes" id="UP000276588"/>
    </source>
</evidence>
<dbReference type="AlphaFoldDB" id="A0A3A6PU68"/>
<evidence type="ECO:0000256" key="2">
    <source>
        <dbReference type="ARBA" id="ARBA00022448"/>
    </source>
</evidence>
<dbReference type="EMBL" id="QKNY01000010">
    <property type="protein sequence ID" value="RJX43128.1"/>
    <property type="molecule type" value="Genomic_DNA"/>
</dbReference>
<dbReference type="GO" id="GO:0015031">
    <property type="term" value="P:protein transport"/>
    <property type="evidence" value="ECO:0007669"/>
    <property type="project" value="UniProtKB-KW"/>
</dbReference>
<name>A0A3A6PU68_9EURY</name>
<dbReference type="RefSeq" id="WP_120102774.1">
    <property type="nucleotide sequence ID" value="NZ_QKNY01000010.1"/>
</dbReference>
<sequence length="62" mass="6526">MLSDSVVLFAAPPELIIVLILLLLLFGTSRLPKLGHALGKAIPAWEEGRSNAPAGDTSEGEE</sequence>
<comment type="caution">
    <text evidence="9">The sequence shown here is derived from an EMBL/GenBank/DDBJ whole genome shotgun (WGS) entry which is preliminary data.</text>
</comment>
<evidence type="ECO:0000256" key="8">
    <source>
        <dbReference type="SAM" id="Phobius"/>
    </source>
</evidence>
<comment type="subcellular location">
    <subcellularLocation>
        <location evidence="1">Membrane</location>
        <topology evidence="1">Single-pass membrane protein</topology>
    </subcellularLocation>
</comment>
<keyword evidence="4" id="KW-0653">Protein transport</keyword>
<proteinExistence type="predicted"/>
<keyword evidence="10" id="KW-1185">Reference proteome</keyword>
<evidence type="ECO:0000256" key="1">
    <source>
        <dbReference type="ARBA" id="ARBA00004167"/>
    </source>
</evidence>
<evidence type="ECO:0000256" key="6">
    <source>
        <dbReference type="ARBA" id="ARBA00023010"/>
    </source>
</evidence>
<dbReference type="Pfam" id="PF02416">
    <property type="entry name" value="TatA_B_E"/>
    <property type="match status" value="1"/>
</dbReference>
<evidence type="ECO:0000256" key="3">
    <source>
        <dbReference type="ARBA" id="ARBA00022692"/>
    </source>
</evidence>